<dbReference type="InterPro" id="IPR002524">
    <property type="entry name" value="Cation_efflux"/>
</dbReference>
<dbReference type="OrthoDB" id="9806522at2"/>
<dbReference type="EMBL" id="CP036434">
    <property type="protein sequence ID" value="QDV05293.1"/>
    <property type="molecule type" value="Genomic_DNA"/>
</dbReference>
<dbReference type="Pfam" id="PF01545">
    <property type="entry name" value="Cation_efflux"/>
    <property type="match status" value="1"/>
</dbReference>
<evidence type="ECO:0000256" key="4">
    <source>
        <dbReference type="ARBA" id="ARBA00022692"/>
    </source>
</evidence>
<evidence type="ECO:0000313" key="11">
    <source>
        <dbReference type="Proteomes" id="UP000320390"/>
    </source>
</evidence>
<accession>A0A518EMI0</accession>
<evidence type="ECO:0000256" key="6">
    <source>
        <dbReference type="ARBA" id="ARBA00023136"/>
    </source>
</evidence>
<dbReference type="PANTHER" id="PTHR43840">
    <property type="entry name" value="MITOCHONDRIAL METAL TRANSPORTER 1-RELATED"/>
    <property type="match status" value="1"/>
</dbReference>
<evidence type="ECO:0000256" key="5">
    <source>
        <dbReference type="ARBA" id="ARBA00022989"/>
    </source>
</evidence>
<feature type="transmembrane region" description="Helical" evidence="7">
    <location>
        <begin position="29"/>
        <end position="52"/>
    </location>
</feature>
<gene>
    <name evidence="10" type="primary">fieF_1</name>
    <name evidence="10" type="ORF">Poly30_07890</name>
</gene>
<dbReference type="NCBIfam" id="TIGR01297">
    <property type="entry name" value="CDF"/>
    <property type="match status" value="1"/>
</dbReference>
<keyword evidence="3" id="KW-1003">Cell membrane</keyword>
<keyword evidence="2" id="KW-0813">Transport</keyword>
<dbReference type="InterPro" id="IPR036837">
    <property type="entry name" value="Cation_efflux_CTD_sf"/>
</dbReference>
<keyword evidence="11" id="KW-1185">Reference proteome</keyword>
<dbReference type="PANTHER" id="PTHR43840:SF41">
    <property type="entry name" value="CATION-EFFLUX PUMP FIEF"/>
    <property type="match status" value="1"/>
</dbReference>
<dbReference type="GO" id="GO:0006882">
    <property type="term" value="P:intracellular zinc ion homeostasis"/>
    <property type="evidence" value="ECO:0007669"/>
    <property type="project" value="TreeGrafter"/>
</dbReference>
<feature type="domain" description="Cation efflux protein cytoplasmic" evidence="9">
    <location>
        <begin position="223"/>
        <end position="304"/>
    </location>
</feature>
<evidence type="ECO:0000259" key="8">
    <source>
        <dbReference type="Pfam" id="PF01545"/>
    </source>
</evidence>
<keyword evidence="5 7" id="KW-1133">Transmembrane helix</keyword>
<evidence type="ECO:0000256" key="2">
    <source>
        <dbReference type="ARBA" id="ARBA00022448"/>
    </source>
</evidence>
<dbReference type="Gene3D" id="3.30.70.1350">
    <property type="entry name" value="Cation efflux protein, cytoplasmic domain"/>
    <property type="match status" value="1"/>
</dbReference>
<dbReference type="SUPFAM" id="SSF161111">
    <property type="entry name" value="Cation efflux protein transmembrane domain-like"/>
    <property type="match status" value="1"/>
</dbReference>
<name>A0A518EMI0_9BACT</name>
<dbReference type="GO" id="GO:0015086">
    <property type="term" value="F:cadmium ion transmembrane transporter activity"/>
    <property type="evidence" value="ECO:0007669"/>
    <property type="project" value="TreeGrafter"/>
</dbReference>
<protein>
    <submittedName>
        <fullName evidence="10">Ferrous-iron efflux pump FieF</fullName>
    </submittedName>
</protein>
<dbReference type="GO" id="GO:0005886">
    <property type="term" value="C:plasma membrane"/>
    <property type="evidence" value="ECO:0007669"/>
    <property type="project" value="TreeGrafter"/>
</dbReference>
<evidence type="ECO:0000313" key="10">
    <source>
        <dbReference type="EMBL" id="QDV05293.1"/>
    </source>
</evidence>
<evidence type="ECO:0000256" key="1">
    <source>
        <dbReference type="ARBA" id="ARBA00004141"/>
    </source>
</evidence>
<organism evidence="10 11">
    <name type="scientific">Saltatorellus ferox</name>
    <dbReference type="NCBI Taxonomy" id="2528018"/>
    <lineage>
        <taxon>Bacteria</taxon>
        <taxon>Pseudomonadati</taxon>
        <taxon>Planctomycetota</taxon>
        <taxon>Planctomycetia</taxon>
        <taxon>Planctomycetia incertae sedis</taxon>
        <taxon>Saltatorellus</taxon>
    </lineage>
</organism>
<dbReference type="GO" id="GO:0015341">
    <property type="term" value="F:zinc efflux antiporter activity"/>
    <property type="evidence" value="ECO:0007669"/>
    <property type="project" value="TreeGrafter"/>
</dbReference>
<feature type="transmembrane region" description="Helical" evidence="7">
    <location>
        <begin position="96"/>
        <end position="118"/>
    </location>
</feature>
<dbReference type="InterPro" id="IPR050291">
    <property type="entry name" value="CDF_Transporter"/>
</dbReference>
<evidence type="ECO:0000256" key="3">
    <source>
        <dbReference type="ARBA" id="ARBA00022475"/>
    </source>
</evidence>
<dbReference type="Pfam" id="PF16916">
    <property type="entry name" value="ZT_dimer"/>
    <property type="match status" value="1"/>
</dbReference>
<comment type="subcellular location">
    <subcellularLocation>
        <location evidence="1">Membrane</location>
        <topology evidence="1">Multi-pass membrane protein</topology>
    </subcellularLocation>
</comment>
<dbReference type="AlphaFoldDB" id="A0A518EMI0"/>
<keyword evidence="4 7" id="KW-0812">Transmembrane</keyword>
<dbReference type="GO" id="GO:0015093">
    <property type="term" value="F:ferrous iron transmembrane transporter activity"/>
    <property type="evidence" value="ECO:0007669"/>
    <property type="project" value="TreeGrafter"/>
</dbReference>
<reference evidence="10 11" key="1">
    <citation type="submission" date="2019-02" db="EMBL/GenBank/DDBJ databases">
        <title>Deep-cultivation of Planctomycetes and their phenomic and genomic characterization uncovers novel biology.</title>
        <authorList>
            <person name="Wiegand S."/>
            <person name="Jogler M."/>
            <person name="Boedeker C."/>
            <person name="Pinto D."/>
            <person name="Vollmers J."/>
            <person name="Rivas-Marin E."/>
            <person name="Kohn T."/>
            <person name="Peeters S.H."/>
            <person name="Heuer A."/>
            <person name="Rast P."/>
            <person name="Oberbeckmann S."/>
            <person name="Bunk B."/>
            <person name="Jeske O."/>
            <person name="Meyerdierks A."/>
            <person name="Storesund J.E."/>
            <person name="Kallscheuer N."/>
            <person name="Luecker S."/>
            <person name="Lage O.M."/>
            <person name="Pohl T."/>
            <person name="Merkel B.J."/>
            <person name="Hornburger P."/>
            <person name="Mueller R.-W."/>
            <person name="Bruemmer F."/>
            <person name="Labrenz M."/>
            <person name="Spormann A.M."/>
            <person name="Op den Camp H."/>
            <person name="Overmann J."/>
            <person name="Amann R."/>
            <person name="Jetten M.S.M."/>
            <person name="Mascher T."/>
            <person name="Medema M.H."/>
            <person name="Devos D.P."/>
            <person name="Kaster A.-K."/>
            <person name="Ovreas L."/>
            <person name="Rohde M."/>
            <person name="Galperin M.Y."/>
            <person name="Jogler C."/>
        </authorList>
    </citation>
    <scope>NUCLEOTIDE SEQUENCE [LARGE SCALE GENOMIC DNA]</scope>
    <source>
        <strain evidence="10 11">Poly30</strain>
    </source>
</reference>
<feature type="transmembrane region" description="Helical" evidence="7">
    <location>
        <begin position="194"/>
        <end position="211"/>
    </location>
</feature>
<proteinExistence type="predicted"/>
<feature type="transmembrane region" description="Helical" evidence="7">
    <location>
        <begin position="130"/>
        <end position="149"/>
    </location>
</feature>
<evidence type="ECO:0000259" key="9">
    <source>
        <dbReference type="Pfam" id="PF16916"/>
    </source>
</evidence>
<dbReference type="InterPro" id="IPR058533">
    <property type="entry name" value="Cation_efflux_TM"/>
</dbReference>
<evidence type="ECO:0000256" key="7">
    <source>
        <dbReference type="SAM" id="Phobius"/>
    </source>
</evidence>
<keyword evidence="6 7" id="KW-0472">Membrane</keyword>
<dbReference type="Gene3D" id="1.20.1510.10">
    <property type="entry name" value="Cation efflux protein transmembrane domain"/>
    <property type="match status" value="1"/>
</dbReference>
<dbReference type="SUPFAM" id="SSF160240">
    <property type="entry name" value="Cation efflux protein cytoplasmic domain-like"/>
    <property type="match status" value="1"/>
</dbReference>
<dbReference type="InterPro" id="IPR027469">
    <property type="entry name" value="Cation_efflux_TMD_sf"/>
</dbReference>
<dbReference type="Proteomes" id="UP000320390">
    <property type="component" value="Chromosome"/>
</dbReference>
<dbReference type="InterPro" id="IPR027470">
    <property type="entry name" value="Cation_efflux_CTD"/>
</dbReference>
<feature type="domain" description="Cation efflux protein transmembrane" evidence="8">
    <location>
        <begin position="27"/>
        <end position="219"/>
    </location>
</feature>
<sequence>MRGMTVRKQEPVSGEEWQRLRKRAVRTSLFVAGVLALTKLGAAVLSGSVAVLSSLADSLSDVAASGLALWTVEVAHRPADEEHRFGHGRAEALSSLVQAALVAASGVFVLSSGISRFLEPHALTHTNTAIAVMVLSMAGSAWIVAVQARTLRRVQSVAIQADSLHYKGDLAANASVIVAILIADLEGMGWFDPLVGALIASYLFIAAISIIRRSVDQLMDRELPESVREEIGAIIDADPETRGYHDLRTRSLGTGSLRSGAHIELHLELDGHLDLNEAHDITDRVEQALHDAFPRSQITIHTEPFGLEDDRLDHIVQAEA</sequence>